<reference evidence="3 4" key="1">
    <citation type="submission" date="2019-07" db="EMBL/GenBank/DDBJ databases">
        <title>Whole genome shotgun sequence of Actinotalea fermentans NBRC 105374.</title>
        <authorList>
            <person name="Hosoyama A."/>
            <person name="Uohara A."/>
            <person name="Ohji S."/>
            <person name="Ichikawa N."/>
        </authorList>
    </citation>
    <scope>NUCLEOTIDE SEQUENCE [LARGE SCALE GENOMIC DNA]</scope>
    <source>
        <strain evidence="3 4">NBRC 105374</strain>
    </source>
</reference>
<protein>
    <recommendedName>
        <fullName evidence="5">DUF3137 domain-containing protein</fullName>
    </recommendedName>
</protein>
<evidence type="ECO:0000313" key="3">
    <source>
        <dbReference type="EMBL" id="GEN80377.1"/>
    </source>
</evidence>
<keyword evidence="2" id="KW-1133">Transmembrane helix</keyword>
<keyword evidence="2" id="KW-0472">Membrane</keyword>
<evidence type="ECO:0000256" key="1">
    <source>
        <dbReference type="SAM" id="MobiDB-lite"/>
    </source>
</evidence>
<dbReference type="RefSeq" id="WP_052113690.1">
    <property type="nucleotide sequence ID" value="NZ_BJYK01000006.1"/>
</dbReference>
<keyword evidence="4" id="KW-1185">Reference proteome</keyword>
<evidence type="ECO:0008006" key="5">
    <source>
        <dbReference type="Google" id="ProtNLM"/>
    </source>
</evidence>
<dbReference type="Proteomes" id="UP000321484">
    <property type="component" value="Unassembled WGS sequence"/>
</dbReference>
<dbReference type="AlphaFoldDB" id="A0A511YYU5"/>
<dbReference type="OrthoDB" id="3429251at2"/>
<name>A0A511YYU5_9CELL</name>
<comment type="caution">
    <text evidence="3">The sequence shown here is derived from an EMBL/GenBank/DDBJ whole genome shotgun (WGS) entry which is preliminary data.</text>
</comment>
<gene>
    <name evidence="3" type="ORF">AFE02nite_21110</name>
</gene>
<feature type="region of interest" description="Disordered" evidence="1">
    <location>
        <begin position="227"/>
        <end position="246"/>
    </location>
</feature>
<keyword evidence="2" id="KW-0812">Transmembrane</keyword>
<evidence type="ECO:0000256" key="2">
    <source>
        <dbReference type="SAM" id="Phobius"/>
    </source>
</evidence>
<proteinExistence type="predicted"/>
<evidence type="ECO:0000313" key="4">
    <source>
        <dbReference type="Proteomes" id="UP000321484"/>
    </source>
</evidence>
<dbReference type="EMBL" id="BJYK01000006">
    <property type="protein sequence ID" value="GEN80377.1"/>
    <property type="molecule type" value="Genomic_DNA"/>
</dbReference>
<sequence>MVIEDGLMTVLFALPWVLVPVVVVGTIWYQVRRNKAVKAWAAASGWTYVGTDPSLVGRWDGEPFNQGHSRRTSEVMVGRWAGRPAVSFTYTYRTGSGKDESTYSFHVLALPLPAYLSTLELTPEDLGSRLAKAFGGQDIQFESEEFNRAWRVRSPNPKFAHDVVHPRLMERLMRADARGVCLRLGGTDILTWSAGQTVPERIAGRLGLMTAVVESVPRFVWQDHGYDPGPPVVRTGPEGSPADPMV</sequence>
<feature type="transmembrane region" description="Helical" evidence="2">
    <location>
        <begin position="6"/>
        <end position="29"/>
    </location>
</feature>
<organism evidence="3 4">
    <name type="scientific">Actinotalea fermentans</name>
    <dbReference type="NCBI Taxonomy" id="43671"/>
    <lineage>
        <taxon>Bacteria</taxon>
        <taxon>Bacillati</taxon>
        <taxon>Actinomycetota</taxon>
        <taxon>Actinomycetes</taxon>
        <taxon>Micrococcales</taxon>
        <taxon>Cellulomonadaceae</taxon>
        <taxon>Actinotalea</taxon>
    </lineage>
</organism>
<accession>A0A511YYU5</accession>